<comment type="caution">
    <text evidence="2">The sequence shown here is derived from an EMBL/GenBank/DDBJ whole genome shotgun (WGS) entry which is preliminary data.</text>
</comment>
<feature type="compositionally biased region" description="Low complexity" evidence="1">
    <location>
        <begin position="222"/>
        <end position="239"/>
    </location>
</feature>
<gene>
    <name evidence="2" type="ORF">RJT34_02914</name>
</gene>
<accession>A0AAN9PZB6</accession>
<dbReference type="AlphaFoldDB" id="A0AAN9PZB6"/>
<sequence>MRGANGNDAITTANNTFDTINAAAFAIASAQDRLSQPSSQKKKWGSWLNISGCFGYQKTRKRIGHAVLVPETTPNGAAPAAVVSSTQAPSITLPFVAPPSSPASFFQSEPPSTAQSPVGIVSHTCVSASMYSPGGPASIFAIGPYAHEPQLVSPPVFSASSTAPFTPPPESVHLTTPSSPEVPFAQLLDPQNRNGDNFQRFQISHYDFQSYQFHPGSPVGQLISPRSAISASSPSSPLPDAEFTAGGSCILDFQRADPSKLLNLDKLYANENQKSNQGSGSLTPDAARSTTQADFLSNHWISEIKMSPHPSNNRLSEISINHRVSFELTAQKVLKSVENKPAESAWTSVLSKLKNDAATVDKEENSRETEHNDKQVVAETPNDLLRQTTTGGEEATTVHEKDQSLILSSTKEFNFDNADGGDSYVPNIVPDWWANEKVAGKEGGGAPKDWSFFPMIQNGVS</sequence>
<evidence type="ECO:0000256" key="1">
    <source>
        <dbReference type="SAM" id="MobiDB-lite"/>
    </source>
</evidence>
<evidence type="ECO:0000313" key="2">
    <source>
        <dbReference type="EMBL" id="KAK7318215.1"/>
    </source>
</evidence>
<dbReference type="PANTHER" id="PTHR31798">
    <property type="entry name" value="HYDROXYPROLINE-RICH GLYCOPROTEIN-LIKE"/>
    <property type="match status" value="1"/>
</dbReference>
<protein>
    <recommendedName>
        <fullName evidence="4">Hydroxyproline-rich glycoprotein family protein</fullName>
    </recommendedName>
</protein>
<feature type="region of interest" description="Disordered" evidence="1">
    <location>
        <begin position="159"/>
        <end position="184"/>
    </location>
</feature>
<dbReference type="PANTHER" id="PTHR31798:SF2">
    <property type="entry name" value="HYDROXYPROLINE-RICH GLYCOPROTEIN FAMILY PROTEIN"/>
    <property type="match status" value="1"/>
</dbReference>
<evidence type="ECO:0000313" key="3">
    <source>
        <dbReference type="Proteomes" id="UP001359559"/>
    </source>
</evidence>
<keyword evidence="3" id="KW-1185">Reference proteome</keyword>
<dbReference type="EMBL" id="JAYKXN010000001">
    <property type="protein sequence ID" value="KAK7318215.1"/>
    <property type="molecule type" value="Genomic_DNA"/>
</dbReference>
<feature type="region of interest" description="Disordered" evidence="1">
    <location>
        <begin position="222"/>
        <end position="241"/>
    </location>
</feature>
<dbReference type="Proteomes" id="UP001359559">
    <property type="component" value="Unassembled WGS sequence"/>
</dbReference>
<organism evidence="2 3">
    <name type="scientific">Clitoria ternatea</name>
    <name type="common">Butterfly pea</name>
    <dbReference type="NCBI Taxonomy" id="43366"/>
    <lineage>
        <taxon>Eukaryota</taxon>
        <taxon>Viridiplantae</taxon>
        <taxon>Streptophyta</taxon>
        <taxon>Embryophyta</taxon>
        <taxon>Tracheophyta</taxon>
        <taxon>Spermatophyta</taxon>
        <taxon>Magnoliopsida</taxon>
        <taxon>eudicotyledons</taxon>
        <taxon>Gunneridae</taxon>
        <taxon>Pentapetalae</taxon>
        <taxon>rosids</taxon>
        <taxon>fabids</taxon>
        <taxon>Fabales</taxon>
        <taxon>Fabaceae</taxon>
        <taxon>Papilionoideae</taxon>
        <taxon>50 kb inversion clade</taxon>
        <taxon>NPAAA clade</taxon>
        <taxon>indigoferoid/millettioid clade</taxon>
        <taxon>Phaseoleae</taxon>
        <taxon>Clitoria</taxon>
    </lineage>
</organism>
<evidence type="ECO:0008006" key="4">
    <source>
        <dbReference type="Google" id="ProtNLM"/>
    </source>
</evidence>
<reference evidence="2 3" key="1">
    <citation type="submission" date="2024-01" db="EMBL/GenBank/DDBJ databases">
        <title>The genomes of 5 underutilized Papilionoideae crops provide insights into root nodulation and disease resistance.</title>
        <authorList>
            <person name="Yuan L."/>
        </authorList>
    </citation>
    <scope>NUCLEOTIDE SEQUENCE [LARGE SCALE GENOMIC DNA]</scope>
    <source>
        <strain evidence="2">LY-2023</strain>
        <tissue evidence="2">Leaf</tissue>
    </source>
</reference>
<proteinExistence type="predicted"/>
<dbReference type="InterPro" id="IPR040420">
    <property type="entry name" value="At1g76660-like"/>
</dbReference>
<feature type="region of interest" description="Disordered" evidence="1">
    <location>
        <begin position="357"/>
        <end position="376"/>
    </location>
</feature>
<feature type="region of interest" description="Disordered" evidence="1">
    <location>
        <begin position="381"/>
        <end position="403"/>
    </location>
</feature>
<name>A0AAN9PZB6_CLITE</name>